<evidence type="ECO:0000313" key="2">
    <source>
        <dbReference type="Proteomes" id="UP001056778"/>
    </source>
</evidence>
<dbReference type="EMBL" id="CM043023">
    <property type="protein sequence ID" value="KAI4454452.1"/>
    <property type="molecule type" value="Genomic_DNA"/>
</dbReference>
<protein>
    <submittedName>
        <fullName evidence="1">Dde superfamily endonuclease</fullName>
    </submittedName>
</protein>
<keyword evidence="1" id="KW-0540">Nuclease</keyword>
<comment type="caution">
    <text evidence="1">The sequence shown here is derived from an EMBL/GenBank/DDBJ whole genome shotgun (WGS) entry which is preliminary data.</text>
</comment>
<proteinExistence type="predicted"/>
<organism evidence="1 2">
    <name type="scientific">Holotrichia oblita</name>
    <name type="common">Chafer beetle</name>
    <dbReference type="NCBI Taxonomy" id="644536"/>
    <lineage>
        <taxon>Eukaryota</taxon>
        <taxon>Metazoa</taxon>
        <taxon>Ecdysozoa</taxon>
        <taxon>Arthropoda</taxon>
        <taxon>Hexapoda</taxon>
        <taxon>Insecta</taxon>
        <taxon>Pterygota</taxon>
        <taxon>Neoptera</taxon>
        <taxon>Endopterygota</taxon>
        <taxon>Coleoptera</taxon>
        <taxon>Polyphaga</taxon>
        <taxon>Scarabaeiformia</taxon>
        <taxon>Scarabaeidae</taxon>
        <taxon>Melolonthinae</taxon>
        <taxon>Holotrichia</taxon>
    </lineage>
</organism>
<name>A0ACB9SH56_HOLOL</name>
<keyword evidence="1" id="KW-0378">Hydrolase</keyword>
<dbReference type="Proteomes" id="UP001056778">
    <property type="component" value="Chromosome 9"/>
</dbReference>
<gene>
    <name evidence="1" type="ORF">MML48_9g00014288</name>
</gene>
<keyword evidence="2" id="KW-1185">Reference proteome</keyword>
<sequence>MSDDSSIISDRFFDTIDSWLMQHPGKPISIYEVAFCVGQAYLKSMLPGNIFKKCGIYPYDGHIFTEVDFLPSSVTDRPIAEELEYGARHSFSQTTPRTLAYEVTSPNIKQFVRPEDMRAYPKAEARKNVR</sequence>
<evidence type="ECO:0000313" key="1">
    <source>
        <dbReference type="EMBL" id="KAI4454452.1"/>
    </source>
</evidence>
<accession>A0ACB9SH56</accession>
<keyword evidence="1" id="KW-0255">Endonuclease</keyword>
<reference evidence="1" key="1">
    <citation type="submission" date="2022-04" db="EMBL/GenBank/DDBJ databases">
        <title>Chromosome-scale genome assembly of Holotrichia oblita Faldermann.</title>
        <authorList>
            <person name="Rongchong L."/>
        </authorList>
    </citation>
    <scope>NUCLEOTIDE SEQUENCE</scope>
    <source>
        <strain evidence="1">81SQS9</strain>
    </source>
</reference>